<accession>A0AAD7TKK1</accession>
<name>A0AAD7TKK1_9APHY</name>
<evidence type="ECO:0000313" key="2">
    <source>
        <dbReference type="EMBL" id="KAJ8463997.1"/>
    </source>
</evidence>
<dbReference type="Pfam" id="PF09774">
    <property type="entry name" value="MIX23"/>
    <property type="match status" value="1"/>
</dbReference>
<gene>
    <name evidence="2" type="ORF">ONZ51_g9895</name>
</gene>
<dbReference type="InterPro" id="IPR019171">
    <property type="entry name" value="MIX23"/>
</dbReference>
<dbReference type="Proteomes" id="UP001215151">
    <property type="component" value="Unassembled WGS sequence"/>
</dbReference>
<sequence length="269" mass="30346">MPPKQPQLGSLAIQAPSLTPKTVHVSPSTCHDISAFKDLMNQYRKLDDTINMRLNRTTAQYRDREREGLGGKGDAEEQACAHVWKELVANWSRRTDIVHYCVGVVDSSLDEKRQILQDAGDDASAQRKAKGILYAEEVKRNQIHNELTVENIIRKRTFDESYTQRFGRVVVGEIRAGQSVLVLQLRLHDVSVHCYRMITPRLHGDGITTSPWLLMQDSASRPPLGYHAMHLQDNAPQMPLTFVPANNVSASGQIPKNKVRNTFKLITLN</sequence>
<dbReference type="PANTHER" id="PTHR31905">
    <property type="entry name" value="COILED-COIL DOMAIN-CONTAINING PROTEIN 58"/>
    <property type="match status" value="1"/>
</dbReference>
<comment type="caution">
    <text evidence="2">The sequence shown here is derived from an EMBL/GenBank/DDBJ whole genome shotgun (WGS) entry which is preliminary data.</text>
</comment>
<reference evidence="2" key="1">
    <citation type="submission" date="2022-11" db="EMBL/GenBank/DDBJ databases">
        <title>Genome Sequence of Cubamyces cubensis.</title>
        <authorList>
            <person name="Buettner E."/>
        </authorList>
    </citation>
    <scope>NUCLEOTIDE SEQUENCE</scope>
    <source>
        <strain evidence="2">MPL-01</strain>
    </source>
</reference>
<comment type="similarity">
    <text evidence="1">Belongs to the MIX23 family.</text>
</comment>
<evidence type="ECO:0000256" key="1">
    <source>
        <dbReference type="ARBA" id="ARBA00024204"/>
    </source>
</evidence>
<keyword evidence="3" id="KW-1185">Reference proteome</keyword>
<dbReference type="AlphaFoldDB" id="A0AAD7TKK1"/>
<protein>
    <submittedName>
        <fullName evidence="2">Uncharacterized protein</fullName>
    </submittedName>
</protein>
<dbReference type="GO" id="GO:0005758">
    <property type="term" value="C:mitochondrial intermembrane space"/>
    <property type="evidence" value="ECO:0007669"/>
    <property type="project" value="InterPro"/>
</dbReference>
<dbReference type="EMBL" id="JAPEVG010000359">
    <property type="protein sequence ID" value="KAJ8463997.1"/>
    <property type="molecule type" value="Genomic_DNA"/>
</dbReference>
<organism evidence="2 3">
    <name type="scientific">Trametes cubensis</name>
    <dbReference type="NCBI Taxonomy" id="1111947"/>
    <lineage>
        <taxon>Eukaryota</taxon>
        <taxon>Fungi</taxon>
        <taxon>Dikarya</taxon>
        <taxon>Basidiomycota</taxon>
        <taxon>Agaricomycotina</taxon>
        <taxon>Agaricomycetes</taxon>
        <taxon>Polyporales</taxon>
        <taxon>Polyporaceae</taxon>
        <taxon>Trametes</taxon>
    </lineage>
</organism>
<proteinExistence type="inferred from homology"/>
<evidence type="ECO:0000313" key="3">
    <source>
        <dbReference type="Proteomes" id="UP001215151"/>
    </source>
</evidence>
<dbReference type="PANTHER" id="PTHR31905:SF2">
    <property type="entry name" value="PROTEIN MIX23"/>
    <property type="match status" value="1"/>
</dbReference>